<feature type="domain" description="Aspartate/glutamate/uridylate kinase" evidence="10">
    <location>
        <begin position="7"/>
        <end position="60"/>
    </location>
</feature>
<comment type="similarity">
    <text evidence="2">Belongs to the UMP kinase family.</text>
</comment>
<dbReference type="SUPFAM" id="SSF53633">
    <property type="entry name" value="Carbamate kinase-like"/>
    <property type="match status" value="1"/>
</dbReference>
<evidence type="ECO:0000256" key="7">
    <source>
        <dbReference type="ARBA" id="ARBA00022840"/>
    </source>
</evidence>
<organism evidence="11 12">
    <name type="scientific">Symbiobacterium thermophilum</name>
    <dbReference type="NCBI Taxonomy" id="2734"/>
    <lineage>
        <taxon>Bacteria</taxon>
        <taxon>Bacillati</taxon>
        <taxon>Bacillota</taxon>
        <taxon>Clostridia</taxon>
        <taxon>Eubacteriales</taxon>
        <taxon>Symbiobacteriaceae</taxon>
        <taxon>Symbiobacterium</taxon>
    </lineage>
</organism>
<comment type="caution">
    <text evidence="11">The sequence shown here is derived from an EMBL/GenBank/DDBJ whole genome shotgun (WGS) entry which is preliminary data.</text>
</comment>
<dbReference type="Pfam" id="PF00696">
    <property type="entry name" value="AA_kinase"/>
    <property type="match status" value="1"/>
</dbReference>
<keyword evidence="6 11" id="KW-0418">Kinase</keyword>
<dbReference type="EC" id="2.7.4.22" evidence="3"/>
<proteinExistence type="inferred from homology"/>
<protein>
    <recommendedName>
        <fullName evidence="3">UMP kinase</fullName>
        <ecNumber evidence="3">2.7.4.22</ecNumber>
    </recommendedName>
    <alternativeName>
        <fullName evidence="9">Uridine monophosphate kinase</fullName>
    </alternativeName>
</protein>
<comment type="pathway">
    <text evidence="1">Pyrimidine metabolism; CTP biosynthesis via de novo pathway; UDP from UMP (UMPK route): step 1/1.</text>
</comment>
<evidence type="ECO:0000256" key="4">
    <source>
        <dbReference type="ARBA" id="ARBA00022679"/>
    </source>
</evidence>
<evidence type="ECO:0000259" key="10">
    <source>
        <dbReference type="Pfam" id="PF00696"/>
    </source>
</evidence>
<dbReference type="InterPro" id="IPR001048">
    <property type="entry name" value="Asp/Glu/Uridylate_kinase"/>
</dbReference>
<name>A0A953IBK9_SYMTR</name>
<evidence type="ECO:0000256" key="5">
    <source>
        <dbReference type="ARBA" id="ARBA00022741"/>
    </source>
</evidence>
<keyword evidence="7" id="KW-0067">ATP-binding</keyword>
<dbReference type="Gene3D" id="3.40.1160.10">
    <property type="entry name" value="Acetylglutamate kinase-like"/>
    <property type="match status" value="1"/>
</dbReference>
<keyword evidence="4 11" id="KW-0808">Transferase</keyword>
<gene>
    <name evidence="11" type="primary">pyrH</name>
    <name evidence="11" type="ORF">CWE10_16265</name>
</gene>
<evidence type="ECO:0000256" key="6">
    <source>
        <dbReference type="ARBA" id="ARBA00022777"/>
    </source>
</evidence>
<dbReference type="PANTHER" id="PTHR42833">
    <property type="entry name" value="URIDYLATE KINASE"/>
    <property type="match status" value="1"/>
</dbReference>
<evidence type="ECO:0000256" key="2">
    <source>
        <dbReference type="ARBA" id="ARBA00007614"/>
    </source>
</evidence>
<dbReference type="Proteomes" id="UP000732377">
    <property type="component" value="Unassembled WGS sequence"/>
</dbReference>
<dbReference type="AlphaFoldDB" id="A0A953IBK9"/>
<dbReference type="GO" id="GO:0005524">
    <property type="term" value="F:ATP binding"/>
    <property type="evidence" value="ECO:0007669"/>
    <property type="project" value="UniProtKB-KW"/>
</dbReference>
<feature type="non-terminal residue" evidence="11">
    <location>
        <position position="1"/>
    </location>
</feature>
<evidence type="ECO:0000256" key="3">
    <source>
        <dbReference type="ARBA" id="ARBA00012899"/>
    </source>
</evidence>
<dbReference type="GO" id="GO:0033862">
    <property type="term" value="F:UMP kinase activity"/>
    <property type="evidence" value="ECO:0007669"/>
    <property type="project" value="UniProtKB-EC"/>
</dbReference>
<dbReference type="EMBL" id="PIUK01000231">
    <property type="protein sequence ID" value="MBY6277724.1"/>
    <property type="molecule type" value="Genomic_DNA"/>
</dbReference>
<evidence type="ECO:0000256" key="8">
    <source>
        <dbReference type="ARBA" id="ARBA00022975"/>
    </source>
</evidence>
<accession>A0A953IBK9</accession>
<evidence type="ECO:0000256" key="9">
    <source>
        <dbReference type="ARBA" id="ARBA00032092"/>
    </source>
</evidence>
<dbReference type="InterPro" id="IPR036393">
    <property type="entry name" value="AceGlu_kinase-like_sf"/>
</dbReference>
<sequence>ILMGKQGVQGVYDSDPRTNRHAVKYDEVTYQEVLAKNLQVMDATATALCMDNRIPIVVFDMMGPDHIVKVVLGEDVGQTFVRGE</sequence>
<dbReference type="GO" id="GO:0006225">
    <property type="term" value="P:UDP biosynthetic process"/>
    <property type="evidence" value="ECO:0007669"/>
    <property type="project" value="TreeGrafter"/>
</dbReference>
<reference evidence="11" key="1">
    <citation type="submission" date="2017-11" db="EMBL/GenBank/DDBJ databases">
        <title>Three new genomes from thermophilic consortium.</title>
        <authorList>
            <person name="Quaggio R."/>
            <person name="Amgarten D."/>
            <person name="Setubal J.C."/>
        </authorList>
    </citation>
    <scope>NUCLEOTIDE SEQUENCE</scope>
    <source>
        <strain evidence="11">ZCTH01-B2</strain>
    </source>
</reference>
<evidence type="ECO:0000313" key="11">
    <source>
        <dbReference type="EMBL" id="MBY6277724.1"/>
    </source>
</evidence>
<keyword evidence="8" id="KW-0665">Pyrimidine biosynthesis</keyword>
<evidence type="ECO:0000313" key="12">
    <source>
        <dbReference type="Proteomes" id="UP000732377"/>
    </source>
</evidence>
<dbReference type="PANTHER" id="PTHR42833:SF4">
    <property type="entry name" value="URIDYLATE KINASE PUMPKIN, CHLOROPLASTIC"/>
    <property type="match status" value="1"/>
</dbReference>
<keyword evidence="5" id="KW-0547">Nucleotide-binding</keyword>
<evidence type="ECO:0000256" key="1">
    <source>
        <dbReference type="ARBA" id="ARBA00004791"/>
    </source>
</evidence>